<dbReference type="AlphaFoldDB" id="A0A9X2M914"/>
<keyword evidence="1" id="KW-1133">Transmembrane helix</keyword>
<feature type="transmembrane region" description="Helical" evidence="1">
    <location>
        <begin position="108"/>
        <end position="125"/>
    </location>
</feature>
<feature type="transmembrane region" description="Helical" evidence="1">
    <location>
        <begin position="221"/>
        <end position="239"/>
    </location>
</feature>
<dbReference type="Pfam" id="PF07670">
    <property type="entry name" value="Gate"/>
    <property type="match status" value="1"/>
</dbReference>
<proteinExistence type="predicted"/>
<evidence type="ECO:0000256" key="1">
    <source>
        <dbReference type="SAM" id="Phobius"/>
    </source>
</evidence>
<keyword evidence="1" id="KW-0812">Transmembrane</keyword>
<feature type="transmembrane region" description="Helical" evidence="1">
    <location>
        <begin position="437"/>
        <end position="458"/>
    </location>
</feature>
<evidence type="ECO:0000313" key="4">
    <source>
        <dbReference type="Proteomes" id="UP001140817"/>
    </source>
</evidence>
<feature type="transmembrane region" description="Helical" evidence="1">
    <location>
        <begin position="21"/>
        <end position="38"/>
    </location>
</feature>
<reference evidence="3" key="1">
    <citation type="submission" date="2022-07" db="EMBL/GenBank/DDBJ databases">
        <title>Enhanced cultured diversity of the mouse gut microbiota enables custom-made synthetic communities.</title>
        <authorList>
            <person name="Afrizal A."/>
        </authorList>
    </citation>
    <scope>NUCLEOTIDE SEQUENCE</scope>
    <source>
        <strain evidence="3">DSM 29186</strain>
    </source>
</reference>
<evidence type="ECO:0000313" key="3">
    <source>
        <dbReference type="EMBL" id="MCR1822967.1"/>
    </source>
</evidence>
<comment type="caution">
    <text evidence="3">The sequence shown here is derived from an EMBL/GenBank/DDBJ whole genome shotgun (WGS) entry which is preliminary data.</text>
</comment>
<dbReference type="InterPro" id="IPR011642">
    <property type="entry name" value="Gate_dom"/>
</dbReference>
<feature type="transmembrane region" description="Helical" evidence="1">
    <location>
        <begin position="145"/>
        <end position="169"/>
    </location>
</feature>
<keyword evidence="4" id="KW-1185">Reference proteome</keyword>
<dbReference type="Proteomes" id="UP001140817">
    <property type="component" value="Unassembled WGS sequence"/>
</dbReference>
<organism evidence="3 4">
    <name type="scientific">Terrisporobacter muris</name>
    <dbReference type="NCBI Taxonomy" id="2963284"/>
    <lineage>
        <taxon>Bacteria</taxon>
        <taxon>Bacillati</taxon>
        <taxon>Bacillota</taxon>
        <taxon>Clostridia</taxon>
        <taxon>Peptostreptococcales</taxon>
        <taxon>Peptostreptococcaceae</taxon>
        <taxon>Terrisporobacter</taxon>
    </lineage>
</organism>
<protein>
    <submittedName>
        <fullName evidence="3">YjiH family protein</fullName>
    </submittedName>
</protein>
<feature type="domain" description="Nucleoside transporter/FeoB GTPase Gate" evidence="2">
    <location>
        <begin position="146"/>
        <end position="243"/>
    </location>
</feature>
<sequence>MNTEQNYTLEQTSSISKFLKFFIPSLLGLFLFIIPLPFGEIFNVADVSPVNIGVGFISELLKLAIGDYVPTICLVIIVGSAVLSLVAKFINIKNEFFKNILDVPPFWLFFRIVGAVFMAMIYTNVGPEFIISEDTGHVILGIMPSLIALFLIAGFLLPLVLDFGLMDFFGTMISKFMRTLFLVPGRASVDTLSSWLGDATLGIMITNTQYKQGFYNKKESCIIAVCFSLVSLPFSTVIADQLGFMDKFVPFYLTVCAASLVCALILPRIYPLCKIKNETYNNVPYEVEEINEEGGLYKQGLNNAMNRAAKAPTLNEIIVNGFKNIVDIYISLIPLVLAWGTISLALAEFTPVFTWISYPVILVLELLQIPNAAQAAPAVLVGFTDMFIPSVMVSGDGFAEITKFVIGALSISQLVYMTETGAVILKSEIPLKLKDLMVIFLIRTVISLLVITPIAHMLF</sequence>
<feature type="transmembrane region" description="Helical" evidence="1">
    <location>
        <begin position="68"/>
        <end position="87"/>
    </location>
</feature>
<gene>
    <name evidence="3" type="ORF">NSA58_09230</name>
</gene>
<keyword evidence="1" id="KW-0472">Membrane</keyword>
<feature type="transmembrane region" description="Helical" evidence="1">
    <location>
        <begin position="328"/>
        <end position="346"/>
    </location>
</feature>
<evidence type="ECO:0000259" key="2">
    <source>
        <dbReference type="Pfam" id="PF07670"/>
    </source>
</evidence>
<dbReference type="RefSeq" id="WP_052233080.1">
    <property type="nucleotide sequence ID" value="NZ_JANKBY010000094.1"/>
</dbReference>
<feature type="transmembrane region" description="Helical" evidence="1">
    <location>
        <begin position="251"/>
        <end position="270"/>
    </location>
</feature>
<accession>A0A9X2M914</accession>
<name>A0A9X2M914_9FIRM</name>
<dbReference type="EMBL" id="JANKBY010000094">
    <property type="protein sequence ID" value="MCR1822967.1"/>
    <property type="molecule type" value="Genomic_DNA"/>
</dbReference>